<name>A0A814UCB9_ADIRI</name>
<gene>
    <name evidence="7" type="ORF">EDS130_LOCUS15451</name>
    <name evidence="8" type="ORF">XAT740_LOCUS22114</name>
</gene>
<dbReference type="EMBL" id="CAJNOJ010000065">
    <property type="protein sequence ID" value="CAF1012225.1"/>
    <property type="molecule type" value="Genomic_DNA"/>
</dbReference>
<evidence type="ECO:0000313" key="8">
    <source>
        <dbReference type="EMBL" id="CAF1172515.1"/>
    </source>
</evidence>
<dbReference type="InterPro" id="IPR001547">
    <property type="entry name" value="Glyco_hydro_5"/>
</dbReference>
<keyword evidence="5" id="KW-0812">Transmembrane</keyword>
<dbReference type="OrthoDB" id="10024788at2759"/>
<dbReference type="Gene3D" id="3.20.20.80">
    <property type="entry name" value="Glycosidases"/>
    <property type="match status" value="1"/>
</dbReference>
<feature type="transmembrane region" description="Helical" evidence="5">
    <location>
        <begin position="21"/>
        <end position="41"/>
    </location>
</feature>
<keyword evidence="5" id="KW-0472">Membrane</keyword>
<protein>
    <recommendedName>
        <fullName evidence="6">Glycoside hydrolase family 5 domain-containing protein</fullName>
    </recommendedName>
</protein>
<evidence type="ECO:0000313" key="7">
    <source>
        <dbReference type="EMBL" id="CAF1012225.1"/>
    </source>
</evidence>
<evidence type="ECO:0000256" key="2">
    <source>
        <dbReference type="ARBA" id="ARBA00022801"/>
    </source>
</evidence>
<keyword evidence="3 4" id="KW-0326">Glycosidase</keyword>
<dbReference type="GO" id="GO:0004553">
    <property type="term" value="F:hydrolase activity, hydrolyzing O-glycosyl compounds"/>
    <property type="evidence" value="ECO:0007669"/>
    <property type="project" value="InterPro"/>
</dbReference>
<keyword evidence="2 4" id="KW-0378">Hydrolase</keyword>
<evidence type="ECO:0000256" key="4">
    <source>
        <dbReference type="RuleBase" id="RU361153"/>
    </source>
</evidence>
<evidence type="ECO:0000313" key="9">
    <source>
        <dbReference type="Proteomes" id="UP000663828"/>
    </source>
</evidence>
<keyword evidence="9" id="KW-1185">Reference proteome</keyword>
<accession>A0A814UCB9</accession>
<keyword evidence="5" id="KW-1133">Transmembrane helix</keyword>
<comment type="similarity">
    <text evidence="1 4">Belongs to the glycosyl hydrolase 5 (cellulase A) family.</text>
</comment>
<dbReference type="SUPFAM" id="SSF51445">
    <property type="entry name" value="(Trans)glycosidases"/>
    <property type="match status" value="1"/>
</dbReference>
<reference evidence="8" key="1">
    <citation type="submission" date="2021-02" db="EMBL/GenBank/DDBJ databases">
        <authorList>
            <person name="Nowell W R."/>
        </authorList>
    </citation>
    <scope>NUCLEOTIDE SEQUENCE</scope>
</reference>
<evidence type="ECO:0000256" key="3">
    <source>
        <dbReference type="ARBA" id="ARBA00023295"/>
    </source>
</evidence>
<organism evidence="8 9">
    <name type="scientific">Adineta ricciae</name>
    <name type="common">Rotifer</name>
    <dbReference type="NCBI Taxonomy" id="249248"/>
    <lineage>
        <taxon>Eukaryota</taxon>
        <taxon>Metazoa</taxon>
        <taxon>Spiralia</taxon>
        <taxon>Gnathifera</taxon>
        <taxon>Rotifera</taxon>
        <taxon>Eurotatoria</taxon>
        <taxon>Bdelloidea</taxon>
        <taxon>Adinetida</taxon>
        <taxon>Adinetidae</taxon>
        <taxon>Adineta</taxon>
    </lineage>
</organism>
<dbReference type="Proteomes" id="UP000663828">
    <property type="component" value="Unassembled WGS sequence"/>
</dbReference>
<evidence type="ECO:0000256" key="5">
    <source>
        <dbReference type="SAM" id="Phobius"/>
    </source>
</evidence>
<dbReference type="AlphaFoldDB" id="A0A814UCB9"/>
<dbReference type="Pfam" id="PF00150">
    <property type="entry name" value="Cellulase"/>
    <property type="match status" value="1"/>
</dbReference>
<evidence type="ECO:0000259" key="6">
    <source>
        <dbReference type="Pfam" id="PF00150"/>
    </source>
</evidence>
<dbReference type="EMBL" id="CAJNOR010001614">
    <property type="protein sequence ID" value="CAF1172515.1"/>
    <property type="molecule type" value="Genomic_DNA"/>
</dbReference>
<feature type="domain" description="Glycoside hydrolase family 5" evidence="6">
    <location>
        <begin position="111"/>
        <end position="299"/>
    </location>
</feature>
<dbReference type="GO" id="GO:0000272">
    <property type="term" value="P:polysaccharide catabolic process"/>
    <property type="evidence" value="ECO:0007669"/>
    <property type="project" value="InterPro"/>
</dbReference>
<sequence length="402" mass="46478">MAIGSSNAHDMHMPAIKVRVAPFRWLAVLVGCVIFLVLILLRNPYKPIDSDVTTEIAERLNEDASKLRWSLSRAQQWYSSQPWYLGANYLPSTAVNVLEMWQDDTFDEETIKRELDWASKRLQMNIMRVFLHILLWMNNPTKFFQHVDTFLSIAKQNNIKVMLVLFDECWNEDPKLGQQLNPIPGVHNSRWVRCPGQSMVLNRTSWPLIEQYTTDVINHYKSDNRVAVWDLYNEPECSKQIRVVLPLLRYIYKAARSVADVEQPMTIGIAKWPLTTPLAKFELAASDIISFHSYGPLANVIANVSDLRQVQLGRPILCTEWLARTFGSTLFTHIDFFQRENIGAIHWGLVAGRSQTYYQWKSPEGAPMPKMWFHDVLYSNGTAFSALEEKLYSEIKHEKVSK</sequence>
<dbReference type="Proteomes" id="UP000663852">
    <property type="component" value="Unassembled WGS sequence"/>
</dbReference>
<dbReference type="InterPro" id="IPR017853">
    <property type="entry name" value="GH"/>
</dbReference>
<proteinExistence type="inferred from homology"/>
<evidence type="ECO:0000256" key="1">
    <source>
        <dbReference type="ARBA" id="ARBA00005641"/>
    </source>
</evidence>
<comment type="caution">
    <text evidence="8">The sequence shown here is derived from an EMBL/GenBank/DDBJ whole genome shotgun (WGS) entry which is preliminary data.</text>
</comment>